<name>A0A415C923_BIFBI</name>
<gene>
    <name evidence="3" type="ORF">DW137_01995</name>
</gene>
<feature type="compositionally biased region" description="Polar residues" evidence="1">
    <location>
        <begin position="212"/>
        <end position="228"/>
    </location>
</feature>
<feature type="compositionally biased region" description="Polar residues" evidence="1">
    <location>
        <begin position="125"/>
        <end position="146"/>
    </location>
</feature>
<comment type="caution">
    <text evidence="3">The sequence shown here is derived from an EMBL/GenBank/DDBJ whole genome shotgun (WGS) entry which is preliminary data.</text>
</comment>
<keyword evidence="2" id="KW-0472">Membrane</keyword>
<dbReference type="AlphaFoldDB" id="A0A415C923"/>
<feature type="region of interest" description="Disordered" evidence="1">
    <location>
        <begin position="1"/>
        <end position="154"/>
    </location>
</feature>
<accession>A0A415C923</accession>
<feature type="compositionally biased region" description="Polar residues" evidence="1">
    <location>
        <begin position="40"/>
        <end position="59"/>
    </location>
</feature>
<feature type="compositionally biased region" description="Polar residues" evidence="1">
    <location>
        <begin position="71"/>
        <end position="95"/>
    </location>
</feature>
<feature type="region of interest" description="Disordered" evidence="1">
    <location>
        <begin position="212"/>
        <end position="235"/>
    </location>
</feature>
<dbReference type="Proteomes" id="UP000283727">
    <property type="component" value="Unassembled WGS sequence"/>
</dbReference>
<feature type="transmembrane region" description="Helical" evidence="2">
    <location>
        <begin position="173"/>
        <end position="201"/>
    </location>
</feature>
<keyword evidence="2" id="KW-0812">Transmembrane</keyword>
<sequence>MTEQQPQEPYGDPQYESYREVMPTEPSPVVPSSVMPTSPIPASSMSQPTESVPTTSMPTESIPITGASGPTGASRQRQAPQPHTPYGFSSATRPPTSGPYAPGPFPTPEARATQGSYEAPAPWSRTLNGASSSASSPFTTGQTNRQAHPPYPPYPMPPYQQYRPMQPPRKTGIGAGGITAIVAAVIVIPALLFIAVTAGLMTVAKNHISQGANEPTNSYGNASPSDPNQADPEPTATVYRMDEWPGYESMVTYVTDKLDHYKDEILNNNTMFMSEYRIPDTQDGTDYMTGYMAALLGTVNEAKAAADETSEDPDALDAKIDSYRTTVDTLEARFKKGQALGVSMTVTGNDGKKYTVDGSKSITLRPTWDELEQRVAKASNSLGSGNAASAQKLVELADMKLSWDIDEGFRQCPAFAGTDDGDNKALTKSETFGFYCPATPNVIYGNRSMPDWNMTYAPAAGVRHELSHHAIHMRCGTIEPEAIMQNGVNRTEGVTNSYAVKYMGANRALIQQSIDYAASTGHKQYRMDAFTDRAAERIHSGQCNAG</sequence>
<evidence type="ECO:0000256" key="2">
    <source>
        <dbReference type="SAM" id="Phobius"/>
    </source>
</evidence>
<organism evidence="3 4">
    <name type="scientific">Bifidobacterium bifidum</name>
    <dbReference type="NCBI Taxonomy" id="1681"/>
    <lineage>
        <taxon>Bacteria</taxon>
        <taxon>Bacillati</taxon>
        <taxon>Actinomycetota</taxon>
        <taxon>Actinomycetes</taxon>
        <taxon>Bifidobacteriales</taxon>
        <taxon>Bifidobacteriaceae</taxon>
        <taxon>Bifidobacterium</taxon>
    </lineage>
</organism>
<proteinExistence type="predicted"/>
<protein>
    <submittedName>
        <fullName evidence="3">Uncharacterized protein</fullName>
    </submittedName>
</protein>
<evidence type="ECO:0000313" key="4">
    <source>
        <dbReference type="Proteomes" id="UP000283727"/>
    </source>
</evidence>
<keyword evidence="2" id="KW-1133">Transmembrane helix</keyword>
<evidence type="ECO:0000256" key="1">
    <source>
        <dbReference type="SAM" id="MobiDB-lite"/>
    </source>
</evidence>
<reference evidence="3 4" key="1">
    <citation type="submission" date="2018-08" db="EMBL/GenBank/DDBJ databases">
        <title>A genome reference for cultivated species of the human gut microbiota.</title>
        <authorList>
            <person name="Zou Y."/>
            <person name="Xue W."/>
            <person name="Luo G."/>
        </authorList>
    </citation>
    <scope>NUCLEOTIDE SEQUENCE [LARGE SCALE GENOMIC DNA]</scope>
    <source>
        <strain evidence="3 4">AM12-10</strain>
    </source>
</reference>
<evidence type="ECO:0000313" key="3">
    <source>
        <dbReference type="EMBL" id="RHJ24852.1"/>
    </source>
</evidence>
<dbReference type="EMBL" id="QRLR01000001">
    <property type="protein sequence ID" value="RHJ24852.1"/>
    <property type="molecule type" value="Genomic_DNA"/>
</dbReference>